<dbReference type="AlphaFoldDB" id="A0A2P1NMN4"/>
<keyword evidence="4" id="KW-1185">Reference proteome</keyword>
<evidence type="ECO:0000256" key="2">
    <source>
        <dbReference type="SAM" id="SignalP"/>
    </source>
</evidence>
<gene>
    <name evidence="3" type="ORF">C7H73_11800</name>
</gene>
<feature type="region of interest" description="Disordered" evidence="1">
    <location>
        <begin position="89"/>
        <end position="119"/>
    </location>
</feature>
<feature type="signal peptide" evidence="2">
    <location>
        <begin position="1"/>
        <end position="22"/>
    </location>
</feature>
<feature type="chain" id="PRO_5015164891" description="Cobalt-zinc-cadmium resistance protein" evidence="2">
    <location>
        <begin position="23"/>
        <end position="119"/>
    </location>
</feature>
<dbReference type="RefSeq" id="WP_106846825.1">
    <property type="nucleotide sequence ID" value="NZ_CP027792.1"/>
</dbReference>
<name>A0A2P1NMN4_9BURK</name>
<dbReference type="EMBL" id="CP027792">
    <property type="protein sequence ID" value="AVP58277.1"/>
    <property type="molecule type" value="Genomic_DNA"/>
</dbReference>
<evidence type="ECO:0008006" key="5">
    <source>
        <dbReference type="Google" id="ProtNLM"/>
    </source>
</evidence>
<keyword evidence="2" id="KW-0732">Signal</keyword>
<dbReference type="KEGG" id="melm:C7H73_11800"/>
<reference evidence="4" key="1">
    <citation type="submission" date="2018-03" db="EMBL/GenBank/DDBJ databases">
        <title>Genome sequencing of Melaminivora sp. strain SC2-7.</title>
        <authorList>
            <person name="Kim S.-J."/>
            <person name="Heo J."/>
            <person name="Ahn J.-H."/>
            <person name="Kwon S.-W."/>
        </authorList>
    </citation>
    <scope>NUCLEOTIDE SEQUENCE [LARGE SCALE GENOMIC DNA]</scope>
    <source>
        <strain evidence="4">SC2-7</strain>
    </source>
</reference>
<organism evidence="3 4">
    <name type="scientific">Pulveribacter suum</name>
    <dbReference type="NCBI Taxonomy" id="2116657"/>
    <lineage>
        <taxon>Bacteria</taxon>
        <taxon>Pseudomonadati</taxon>
        <taxon>Pseudomonadota</taxon>
        <taxon>Betaproteobacteria</taxon>
        <taxon>Burkholderiales</taxon>
        <taxon>Comamonadaceae</taxon>
        <taxon>Pulveribacter</taxon>
    </lineage>
</organism>
<evidence type="ECO:0000313" key="4">
    <source>
        <dbReference type="Proteomes" id="UP000241829"/>
    </source>
</evidence>
<evidence type="ECO:0000313" key="3">
    <source>
        <dbReference type="EMBL" id="AVP58277.1"/>
    </source>
</evidence>
<proteinExistence type="predicted"/>
<evidence type="ECO:0000256" key="1">
    <source>
        <dbReference type="SAM" id="MobiDB-lite"/>
    </source>
</evidence>
<sequence>MRFWLTLLLTVLLPLQLSWAQAAAYCRHDAPHGTAHQGHHQHRQHGPGQVGEASGGESRLTDLDADCSACHAACASALPAHLCPFAGAAETPGLPAATPPPRYSHTCAPPDRPNWRAPA</sequence>
<feature type="region of interest" description="Disordered" evidence="1">
    <location>
        <begin position="31"/>
        <end position="58"/>
    </location>
</feature>
<protein>
    <recommendedName>
        <fullName evidence="5">Cobalt-zinc-cadmium resistance protein</fullName>
    </recommendedName>
</protein>
<accession>A0A2P1NMN4</accession>
<dbReference type="Proteomes" id="UP000241829">
    <property type="component" value="Chromosome"/>
</dbReference>